<dbReference type="InterPro" id="IPR036415">
    <property type="entry name" value="Lamin_tail_dom_sf"/>
</dbReference>
<organism evidence="2 3">
    <name type="scientific">Chitinophaga eiseniae</name>
    <dbReference type="NCBI Taxonomy" id="634771"/>
    <lineage>
        <taxon>Bacteria</taxon>
        <taxon>Pseudomonadati</taxon>
        <taxon>Bacteroidota</taxon>
        <taxon>Chitinophagia</taxon>
        <taxon>Chitinophagales</taxon>
        <taxon>Chitinophagaceae</taxon>
        <taxon>Chitinophaga</taxon>
    </lineage>
</organism>
<dbReference type="OrthoDB" id="9758406at2"/>
<evidence type="ECO:0000313" key="2">
    <source>
        <dbReference type="EMBL" id="SKA12620.1"/>
    </source>
</evidence>
<evidence type="ECO:0000259" key="1">
    <source>
        <dbReference type="PROSITE" id="PS51841"/>
    </source>
</evidence>
<gene>
    <name evidence="2" type="ORF">SAMN04488128_102959</name>
</gene>
<dbReference type="RefSeq" id="WP_078669457.1">
    <property type="nucleotide sequence ID" value="NZ_FUWZ01000002.1"/>
</dbReference>
<dbReference type="Gene3D" id="2.60.40.4070">
    <property type="match status" value="1"/>
</dbReference>
<accession>A0A1T4R972</accession>
<reference evidence="3" key="1">
    <citation type="submission" date="2017-02" db="EMBL/GenBank/DDBJ databases">
        <authorList>
            <person name="Varghese N."/>
            <person name="Submissions S."/>
        </authorList>
    </citation>
    <scope>NUCLEOTIDE SEQUENCE [LARGE SCALE GENOMIC DNA]</scope>
    <source>
        <strain evidence="3">DSM 22224</strain>
    </source>
</reference>
<dbReference type="SUPFAM" id="SSF74853">
    <property type="entry name" value="Lamin A/C globular tail domain"/>
    <property type="match status" value="1"/>
</dbReference>
<name>A0A1T4R972_9BACT</name>
<protein>
    <submittedName>
        <fullName evidence="2">Lamin Tail Domain</fullName>
    </submittedName>
</protein>
<dbReference type="STRING" id="634771.SAMN04488128_102959"/>
<feature type="domain" description="LTD" evidence="1">
    <location>
        <begin position="273"/>
        <end position="428"/>
    </location>
</feature>
<sequence>MSIVCIALLWQFITARDTAVTGIYDIVVHEMMIKPAPAIGLPPFEYVELRNRSGHAVQLQRWTLAVNKREITLPPYLLQPDSLLLLCAPAAHFSVPNVLPVDRFPPLPDDTGLVVLYNERREVRHAVAYTDAWYDLPTSARAGRSLEMRDPSQPCSGKINWTASVAPAGGTPGTYNAAAGQVTTDTRPDLYFIEMPDSLHLLLHFSKTLDSGKTASTDGYQVSTSPVAAVSVLPPLFNIVSLRLGTAVDTGSVTLRGIIDCDGKESSLKNSLPFARPQPPVAGDLVINELLFDPPAGVPEFIELHNRSAHAISLRNVFLCVRKADGRQGPVKRIAANGRLLMPGQWLAITTAADRLCGYYRCSSPENVQEVASLPSMPAEAGALLLLADSVVLDEVSYQSAFHFPLISQPKGVALERRDSAHTVRWTSAAASAGYATPGYANSHPWPKITDNAHMEVKPAVFCPDDPAPANRATLQWELPGAGWVGNVTVFDAAGRPVCRLARNMTMGNKGNLYWDGFGENKVLLPPGIYIFLIEIFDLKGRVKRWKQPLVMARKLN</sequence>
<dbReference type="EMBL" id="FUWZ01000002">
    <property type="protein sequence ID" value="SKA12620.1"/>
    <property type="molecule type" value="Genomic_DNA"/>
</dbReference>
<evidence type="ECO:0000313" key="3">
    <source>
        <dbReference type="Proteomes" id="UP000190367"/>
    </source>
</evidence>
<dbReference type="Proteomes" id="UP000190367">
    <property type="component" value="Unassembled WGS sequence"/>
</dbReference>
<dbReference type="PROSITE" id="PS51841">
    <property type="entry name" value="LTD"/>
    <property type="match status" value="1"/>
</dbReference>
<proteinExistence type="predicted"/>
<dbReference type="AlphaFoldDB" id="A0A1T4R972"/>
<dbReference type="InterPro" id="IPR001322">
    <property type="entry name" value="Lamin_tail_dom"/>
</dbReference>
<keyword evidence="3" id="KW-1185">Reference proteome</keyword>